<sequence length="325" mass="36761">MSSNTSSLDYSIKLNDGNVIPSLALGTATPPEEHEAVPEAVKAAIRAGIRHIDTAWYYGTEKYIGKALKELIDAGEIKREELFITTKVWPALWDRAETSIKKSLEDTGLEYFDLVLQHWPQTFKGTDKNGLPSRPYDENGILHFGAGDYLETYKQIIDLRKRTNWIKSVGVSNFHIHHLKRAIEETGVVPAVDQIEHHYRLADQIGLIEYAKSQNIAIEAYAVFGSSIAGLIDEPIVKKFADKYGTTVNSVLISYHVLNNRIALARSKTPERIEDFTVLTPLTKDDIEELDKAGIENPKRYITDDWGVGLGFKHWKTKYSWEESK</sequence>
<dbReference type="AlphaFoldDB" id="A0A9P8P7B2"/>
<dbReference type="OrthoDB" id="416253at2759"/>
<keyword evidence="1" id="KW-0560">Oxidoreductase</keyword>
<evidence type="ECO:0000256" key="1">
    <source>
        <dbReference type="ARBA" id="ARBA00023002"/>
    </source>
</evidence>
<dbReference type="PANTHER" id="PTHR11732">
    <property type="entry name" value="ALDO/KETO REDUCTASE"/>
    <property type="match status" value="1"/>
</dbReference>
<gene>
    <name evidence="6" type="ORF">WICMUC_005479</name>
</gene>
<dbReference type="InterPro" id="IPR023210">
    <property type="entry name" value="NADP_OxRdtase_dom"/>
</dbReference>
<accession>A0A9P8P7B2</accession>
<dbReference type="InterPro" id="IPR018170">
    <property type="entry name" value="Aldo/ket_reductase_CS"/>
</dbReference>
<dbReference type="SUPFAM" id="SSF51430">
    <property type="entry name" value="NAD(P)-linked oxidoreductase"/>
    <property type="match status" value="1"/>
</dbReference>
<evidence type="ECO:0000313" key="7">
    <source>
        <dbReference type="Proteomes" id="UP000769528"/>
    </source>
</evidence>
<dbReference type="PRINTS" id="PR00069">
    <property type="entry name" value="ALDKETRDTASE"/>
</dbReference>
<dbReference type="PROSITE" id="PS00062">
    <property type="entry name" value="ALDOKETO_REDUCTASE_2"/>
    <property type="match status" value="1"/>
</dbReference>
<dbReference type="GO" id="GO:0016616">
    <property type="term" value="F:oxidoreductase activity, acting on the CH-OH group of donors, NAD or NADP as acceptor"/>
    <property type="evidence" value="ECO:0007669"/>
    <property type="project" value="UniProtKB-ARBA"/>
</dbReference>
<evidence type="ECO:0000256" key="4">
    <source>
        <dbReference type="PIRSR" id="PIRSR000097-3"/>
    </source>
</evidence>
<dbReference type="InterPro" id="IPR020471">
    <property type="entry name" value="AKR"/>
</dbReference>
<name>A0A9P8P7B2_9ASCO</name>
<dbReference type="EMBL" id="JAEUBF010001406">
    <property type="protein sequence ID" value="KAH3666662.1"/>
    <property type="molecule type" value="Genomic_DNA"/>
</dbReference>
<feature type="site" description="Lowers pKa of active site Tyr" evidence="4">
    <location>
        <position position="87"/>
    </location>
</feature>
<evidence type="ECO:0000256" key="2">
    <source>
        <dbReference type="PIRSR" id="PIRSR000097-1"/>
    </source>
</evidence>
<dbReference type="InterPro" id="IPR036812">
    <property type="entry name" value="NAD(P)_OxRdtase_dom_sf"/>
</dbReference>
<keyword evidence="7" id="KW-1185">Reference proteome</keyword>
<reference evidence="6" key="2">
    <citation type="submission" date="2021-01" db="EMBL/GenBank/DDBJ databases">
        <authorList>
            <person name="Schikora-Tamarit M.A."/>
        </authorList>
    </citation>
    <scope>NUCLEOTIDE SEQUENCE</scope>
    <source>
        <strain evidence="6">CBS6341</strain>
    </source>
</reference>
<dbReference type="Proteomes" id="UP000769528">
    <property type="component" value="Unassembled WGS sequence"/>
</dbReference>
<organism evidence="6 7">
    <name type="scientific">Wickerhamomyces mucosus</name>
    <dbReference type="NCBI Taxonomy" id="1378264"/>
    <lineage>
        <taxon>Eukaryota</taxon>
        <taxon>Fungi</taxon>
        <taxon>Dikarya</taxon>
        <taxon>Ascomycota</taxon>
        <taxon>Saccharomycotina</taxon>
        <taxon>Saccharomycetes</taxon>
        <taxon>Phaffomycetales</taxon>
        <taxon>Wickerhamomycetaceae</taxon>
        <taxon>Wickerhamomyces</taxon>
    </lineage>
</organism>
<feature type="active site" description="Proton donor" evidence="2">
    <location>
        <position position="58"/>
    </location>
</feature>
<comment type="caution">
    <text evidence="6">The sequence shown here is derived from an EMBL/GenBank/DDBJ whole genome shotgun (WGS) entry which is preliminary data.</text>
</comment>
<proteinExistence type="predicted"/>
<evidence type="ECO:0000256" key="3">
    <source>
        <dbReference type="PIRSR" id="PIRSR000097-2"/>
    </source>
</evidence>
<evidence type="ECO:0000313" key="6">
    <source>
        <dbReference type="EMBL" id="KAH3666662.1"/>
    </source>
</evidence>
<evidence type="ECO:0000259" key="5">
    <source>
        <dbReference type="Pfam" id="PF00248"/>
    </source>
</evidence>
<feature type="binding site" evidence="3">
    <location>
        <position position="118"/>
    </location>
    <ligand>
        <name>substrate</name>
    </ligand>
</feature>
<dbReference type="PIRSF" id="PIRSF000097">
    <property type="entry name" value="AKR"/>
    <property type="match status" value="1"/>
</dbReference>
<protein>
    <recommendedName>
        <fullName evidence="5">NADP-dependent oxidoreductase domain-containing protein</fullName>
    </recommendedName>
</protein>
<dbReference type="Pfam" id="PF00248">
    <property type="entry name" value="Aldo_ket_red"/>
    <property type="match status" value="1"/>
</dbReference>
<dbReference type="Gene3D" id="3.20.20.100">
    <property type="entry name" value="NADP-dependent oxidoreductase domain"/>
    <property type="match status" value="1"/>
</dbReference>
<reference evidence="6" key="1">
    <citation type="journal article" date="2021" name="Open Biol.">
        <title>Shared evolutionary footprints suggest mitochondrial oxidative damage underlies multiple complex I losses in fungi.</title>
        <authorList>
            <person name="Schikora-Tamarit M.A."/>
            <person name="Marcet-Houben M."/>
            <person name="Nosek J."/>
            <person name="Gabaldon T."/>
        </authorList>
    </citation>
    <scope>NUCLEOTIDE SEQUENCE</scope>
    <source>
        <strain evidence="6">CBS6341</strain>
    </source>
</reference>
<feature type="domain" description="NADP-dependent oxidoreductase" evidence="5">
    <location>
        <begin position="24"/>
        <end position="293"/>
    </location>
</feature>